<accession>A0A098S222</accession>
<feature type="transmembrane region" description="Helical" evidence="5">
    <location>
        <begin position="230"/>
        <end position="248"/>
    </location>
</feature>
<keyword evidence="2 5" id="KW-0812">Transmembrane</keyword>
<comment type="subcellular location">
    <subcellularLocation>
        <location evidence="1">Membrane</location>
        <topology evidence="1">Multi-pass membrane protein</topology>
    </subcellularLocation>
</comment>
<dbReference type="STRING" id="1524460.IX84_23715"/>
<feature type="transmembrane region" description="Helical" evidence="5">
    <location>
        <begin position="207"/>
        <end position="224"/>
    </location>
</feature>
<feature type="transmembrane region" description="Helical" evidence="5">
    <location>
        <begin position="21"/>
        <end position="42"/>
    </location>
</feature>
<dbReference type="Pfam" id="PF01040">
    <property type="entry name" value="UbiA"/>
    <property type="match status" value="1"/>
</dbReference>
<evidence type="ECO:0008006" key="8">
    <source>
        <dbReference type="Google" id="ProtNLM"/>
    </source>
</evidence>
<evidence type="ECO:0000313" key="6">
    <source>
        <dbReference type="EMBL" id="KGE86141.1"/>
    </source>
</evidence>
<evidence type="ECO:0000256" key="3">
    <source>
        <dbReference type="ARBA" id="ARBA00022989"/>
    </source>
</evidence>
<proteinExistence type="predicted"/>
<evidence type="ECO:0000256" key="5">
    <source>
        <dbReference type="SAM" id="Phobius"/>
    </source>
</evidence>
<gene>
    <name evidence="6" type="ORF">IX84_23715</name>
</gene>
<evidence type="ECO:0000256" key="1">
    <source>
        <dbReference type="ARBA" id="ARBA00004141"/>
    </source>
</evidence>
<evidence type="ECO:0000256" key="2">
    <source>
        <dbReference type="ARBA" id="ARBA00022692"/>
    </source>
</evidence>
<dbReference type="GO" id="GO:0016020">
    <property type="term" value="C:membrane"/>
    <property type="evidence" value="ECO:0007669"/>
    <property type="project" value="UniProtKB-SubCell"/>
</dbReference>
<feature type="transmembrane region" description="Helical" evidence="5">
    <location>
        <begin position="69"/>
        <end position="86"/>
    </location>
</feature>
<feature type="transmembrane region" description="Helical" evidence="5">
    <location>
        <begin position="152"/>
        <end position="173"/>
    </location>
</feature>
<evidence type="ECO:0000313" key="7">
    <source>
        <dbReference type="Proteomes" id="UP000029736"/>
    </source>
</evidence>
<comment type="caution">
    <text evidence="6">The sequence shown here is derived from an EMBL/GenBank/DDBJ whole genome shotgun (WGS) entry which is preliminary data.</text>
</comment>
<dbReference type="InterPro" id="IPR000537">
    <property type="entry name" value="UbiA_prenyltransferase"/>
</dbReference>
<dbReference type="AlphaFoldDB" id="A0A098S222"/>
<name>A0A098S222_9BACT</name>
<protein>
    <recommendedName>
        <fullName evidence="8">Ubiquinone biosynthesis protein UbiA</fullName>
    </recommendedName>
</protein>
<dbReference type="GO" id="GO:0016765">
    <property type="term" value="F:transferase activity, transferring alkyl or aryl (other than methyl) groups"/>
    <property type="evidence" value="ECO:0007669"/>
    <property type="project" value="InterPro"/>
</dbReference>
<sequence length="344" mass="38743">MAFGYCYLGLLVAPGEVGNKAALHLATMLFVFLGSGLFVRYFNDFCDIDQDRKAGKQNIARGDHSAIRWLKLSGYTAIIPVALWFSAAPFPLYLLMGVQHLLYLLYSIPPIRLKEKGWPGLVCDAAYGHAVPAAVGFAFGYTAGAKSSPESLWIHIAFAALSQFALGIINILYHQIEDHPKDKKAGVLTWVALKTPATALKIGFNRYAPLALASLGGFYLYWGINGFPVLALALLLTLFLISAAWFSNTANPPARHSPRLLALNELTEIWAPLYTITALVFQDHRFIYLLLLHTFMFYRIIFPFVFYYFRRLGSGLQWLSGQLVYFYYHKLLALYARLKKRFFS</sequence>
<organism evidence="6 7">
    <name type="scientific">Phaeodactylibacter xiamenensis</name>
    <dbReference type="NCBI Taxonomy" id="1524460"/>
    <lineage>
        <taxon>Bacteria</taxon>
        <taxon>Pseudomonadati</taxon>
        <taxon>Bacteroidota</taxon>
        <taxon>Saprospiria</taxon>
        <taxon>Saprospirales</taxon>
        <taxon>Haliscomenobacteraceae</taxon>
        <taxon>Phaeodactylibacter</taxon>
    </lineage>
</organism>
<dbReference type="Proteomes" id="UP000029736">
    <property type="component" value="Unassembled WGS sequence"/>
</dbReference>
<keyword evidence="3 5" id="KW-1133">Transmembrane helix</keyword>
<keyword evidence="7" id="KW-1185">Reference proteome</keyword>
<reference evidence="6 7" key="1">
    <citation type="journal article" date="2014" name="Int. J. Syst. Evol. Microbiol.">
        <title>Phaeodactylibacter xiamenensis gen. nov., sp. nov., a member of the family Saprospiraceae isolated from the marine alga Phaeodactylum tricornutum.</title>
        <authorList>
            <person name="Chen Z.Jr."/>
            <person name="Lei X."/>
            <person name="Lai Q."/>
            <person name="Li Y."/>
            <person name="Zhang B."/>
            <person name="Zhang J."/>
            <person name="Zhang H."/>
            <person name="Yang L."/>
            <person name="Zheng W."/>
            <person name="Tian Y."/>
            <person name="Yu Z."/>
            <person name="Xu H.Jr."/>
            <person name="Zheng T."/>
        </authorList>
    </citation>
    <scope>NUCLEOTIDE SEQUENCE [LARGE SCALE GENOMIC DNA]</scope>
    <source>
        <strain evidence="6 7">KD52</strain>
    </source>
</reference>
<keyword evidence="4 5" id="KW-0472">Membrane</keyword>
<evidence type="ECO:0000256" key="4">
    <source>
        <dbReference type="ARBA" id="ARBA00023136"/>
    </source>
</evidence>
<feature type="transmembrane region" description="Helical" evidence="5">
    <location>
        <begin position="287"/>
        <end position="309"/>
    </location>
</feature>
<dbReference type="EMBL" id="JPOS01000082">
    <property type="protein sequence ID" value="KGE86141.1"/>
    <property type="molecule type" value="Genomic_DNA"/>
</dbReference>